<dbReference type="InParanoid" id="C7ZPT6"/>
<dbReference type="SUPFAM" id="SSF57701">
    <property type="entry name" value="Zn2/Cys6 DNA-binding domain"/>
    <property type="match status" value="1"/>
</dbReference>
<name>C7ZPT6_FUSV7</name>
<dbReference type="HOGENOM" id="CLU_003487_1_0_1"/>
<dbReference type="VEuPathDB" id="FungiDB:NECHADRAFT_88030"/>
<dbReference type="AlphaFoldDB" id="C7ZPT6"/>
<dbReference type="GeneID" id="9677502"/>
<dbReference type="PROSITE" id="PS00463">
    <property type="entry name" value="ZN2_CY6_FUNGAL_1"/>
    <property type="match status" value="1"/>
</dbReference>
<keyword evidence="3" id="KW-0805">Transcription regulation</keyword>
<keyword evidence="1" id="KW-0479">Metal-binding</keyword>
<accession>C7ZPT6</accession>
<evidence type="ECO:0000256" key="5">
    <source>
        <dbReference type="ARBA" id="ARBA00023242"/>
    </source>
</evidence>
<dbReference type="PROSITE" id="PS50048">
    <property type="entry name" value="ZN2_CY6_FUNGAL_2"/>
    <property type="match status" value="1"/>
</dbReference>
<dbReference type="CDD" id="cd00067">
    <property type="entry name" value="GAL4"/>
    <property type="match status" value="1"/>
</dbReference>
<dbReference type="PANTHER" id="PTHR47660">
    <property type="entry name" value="TRANSCRIPTION FACTOR WITH C2H2 AND ZN(2)-CYS(6) DNA BINDING DOMAIN (EUROFUNG)-RELATED-RELATED"/>
    <property type="match status" value="1"/>
</dbReference>
<dbReference type="GO" id="GO:0000981">
    <property type="term" value="F:DNA-binding transcription factor activity, RNA polymerase II-specific"/>
    <property type="evidence" value="ECO:0007669"/>
    <property type="project" value="InterPro"/>
</dbReference>
<evidence type="ECO:0000256" key="6">
    <source>
        <dbReference type="SAM" id="MobiDB-lite"/>
    </source>
</evidence>
<gene>
    <name evidence="8" type="ORF">NECHADRAFT_88030</name>
</gene>
<feature type="region of interest" description="Disordered" evidence="6">
    <location>
        <begin position="265"/>
        <end position="286"/>
    </location>
</feature>
<evidence type="ECO:0000313" key="8">
    <source>
        <dbReference type="EMBL" id="EEU33956.1"/>
    </source>
</evidence>
<dbReference type="eggNOG" id="ENOG502SNT2">
    <property type="taxonomic scope" value="Eukaryota"/>
</dbReference>
<dbReference type="OrthoDB" id="40579at2759"/>
<keyword evidence="2" id="KW-0862">Zinc</keyword>
<evidence type="ECO:0000313" key="9">
    <source>
        <dbReference type="Proteomes" id="UP000005206"/>
    </source>
</evidence>
<dbReference type="EMBL" id="GG698973">
    <property type="protein sequence ID" value="EEU33956.1"/>
    <property type="molecule type" value="Genomic_DNA"/>
</dbReference>
<evidence type="ECO:0000256" key="2">
    <source>
        <dbReference type="ARBA" id="ARBA00022833"/>
    </source>
</evidence>
<dbReference type="InterPro" id="IPR001138">
    <property type="entry name" value="Zn2Cys6_DnaBD"/>
</dbReference>
<organism evidence="8 9">
    <name type="scientific">Fusarium vanettenii (strain ATCC MYA-4622 / CBS 123669 / FGSC 9596 / NRRL 45880 / 77-13-4)</name>
    <name type="common">Fusarium solani subsp. pisi</name>
    <dbReference type="NCBI Taxonomy" id="660122"/>
    <lineage>
        <taxon>Eukaryota</taxon>
        <taxon>Fungi</taxon>
        <taxon>Dikarya</taxon>
        <taxon>Ascomycota</taxon>
        <taxon>Pezizomycotina</taxon>
        <taxon>Sordariomycetes</taxon>
        <taxon>Hypocreomycetidae</taxon>
        <taxon>Hypocreales</taxon>
        <taxon>Nectriaceae</taxon>
        <taxon>Fusarium</taxon>
        <taxon>Fusarium solani species complex</taxon>
        <taxon>Fusarium vanettenii</taxon>
    </lineage>
</organism>
<protein>
    <recommendedName>
        <fullName evidence="7">Zn(2)-C6 fungal-type domain-containing protein</fullName>
    </recommendedName>
</protein>
<dbReference type="RefSeq" id="XP_003039669.1">
    <property type="nucleotide sequence ID" value="XM_003039623.1"/>
</dbReference>
<feature type="domain" description="Zn(2)-C6 fungal-type" evidence="7">
    <location>
        <begin position="95"/>
        <end position="124"/>
    </location>
</feature>
<evidence type="ECO:0000256" key="4">
    <source>
        <dbReference type="ARBA" id="ARBA00023163"/>
    </source>
</evidence>
<feature type="region of interest" description="Disordered" evidence="6">
    <location>
        <begin position="28"/>
        <end position="94"/>
    </location>
</feature>
<dbReference type="InterPro" id="IPR036864">
    <property type="entry name" value="Zn2-C6_fun-type_DNA-bd_sf"/>
</dbReference>
<keyword evidence="4" id="KW-0804">Transcription</keyword>
<feature type="compositionally biased region" description="Basic and acidic residues" evidence="6">
    <location>
        <begin position="265"/>
        <end position="282"/>
    </location>
</feature>
<sequence length="819" mass="90239">MRGSGNAWYYGDSRPEIRAAANDWHVAIPTSYEPEPAQRSRRYRDRGLKASSVRLPHLVPLRSGSKRYTRPWSSDDEARQKVRRPASQPPRASQACRSCAASKVRCDDLLTCRRCRKKGVSCVRPAHWREGETAEPHSSIESRAPETRLPGHGSSSSSRAHLLAPVSPSSVDSRLVGSTAPDANSNLLLITDNTQDQSLANSASMVNYGSPQSIIAVDPLLSLGEVPYMDGIFEFPFLTPHELSGLAGFYSGPSEQAVDSFFHSLDHHDSQQSPRGDRERADALTPASLTSNEATISSEAVKAYDHALGNWRPRPRDYLTQDIMSLSITPKEQTSMRGRMGYFDPTVIPDQIPSARRDEMVIVASHCFATSRSTQPIPCFPSVEILDELLKIFLTAQKDQPMSFIHIPHFSVSSCEISLLMACIAAGAASSPNLTAHRFGLALVEVLRRDLPTQAEQENTLTRTTPYVQALVIVSDVALWSGDKRKSEISDIQSAFATTRAMVRNTPSQVSCTEVSIPVPEKNQLWLARSAGEWTALYLGLQDPVHSQRSTLTGCLANGLVARPLPPQQDRELAMLLIAYSLLSMLVEDRRRIVAFKTDAELDLTCHILPGSSIARHIASLMDELRGEIDMDVPTPGSVATAFIFEFYNFNAASPNHLTEALLGSGRNIPACEALDRLKEWRKSRLARVAVWHAGQIFRVCRTTRPKDRSNFHIYALFHAALCLWTYGSVAAMASTDAVDTRNSEAVGNRPKIRVDGIETLRSQRWISHNHGMAYIPKSRDGIGAMDQATELAPIAPEHASEDSFMSPLLDVDGKSLSI</sequence>
<keyword evidence="5" id="KW-0539">Nucleus</keyword>
<evidence type="ECO:0000259" key="7">
    <source>
        <dbReference type="PROSITE" id="PS50048"/>
    </source>
</evidence>
<proteinExistence type="predicted"/>
<evidence type="ECO:0000256" key="1">
    <source>
        <dbReference type="ARBA" id="ARBA00022723"/>
    </source>
</evidence>
<dbReference type="OMA" id="QCTQRSV"/>
<feature type="compositionally biased region" description="Basic and acidic residues" evidence="6">
    <location>
        <begin position="131"/>
        <end position="146"/>
    </location>
</feature>
<dbReference type="Proteomes" id="UP000005206">
    <property type="component" value="Chromosome 13"/>
</dbReference>
<evidence type="ECO:0000256" key="3">
    <source>
        <dbReference type="ARBA" id="ARBA00023015"/>
    </source>
</evidence>
<dbReference type="KEGG" id="nhe:NECHADRAFT_88030"/>
<feature type="region of interest" description="Disordered" evidence="6">
    <location>
        <begin position="131"/>
        <end position="164"/>
    </location>
</feature>
<dbReference type="PANTHER" id="PTHR47660:SF2">
    <property type="entry name" value="TRANSCRIPTION FACTOR WITH C2H2 AND ZN(2)-CYS(6) DNA BINDING DOMAIN (EUROFUNG)"/>
    <property type="match status" value="1"/>
</dbReference>
<reference evidence="8 9" key="1">
    <citation type="journal article" date="2009" name="PLoS Genet.">
        <title>The genome of Nectria haematococca: contribution of supernumerary chromosomes to gene expansion.</title>
        <authorList>
            <person name="Coleman J.J."/>
            <person name="Rounsley S.D."/>
            <person name="Rodriguez-Carres M."/>
            <person name="Kuo A."/>
            <person name="Wasmann C.C."/>
            <person name="Grimwood J."/>
            <person name="Schmutz J."/>
            <person name="Taga M."/>
            <person name="White G.J."/>
            <person name="Zhou S."/>
            <person name="Schwartz D.C."/>
            <person name="Freitag M."/>
            <person name="Ma L.J."/>
            <person name="Danchin E.G."/>
            <person name="Henrissat B."/>
            <person name="Coutinho P.M."/>
            <person name="Nelson D.R."/>
            <person name="Straney D."/>
            <person name="Napoli C.A."/>
            <person name="Barker B.M."/>
            <person name="Gribskov M."/>
            <person name="Rep M."/>
            <person name="Kroken S."/>
            <person name="Molnar I."/>
            <person name="Rensing C."/>
            <person name="Kennell J.C."/>
            <person name="Zamora J."/>
            <person name="Farman M.L."/>
            <person name="Selker E.U."/>
            <person name="Salamov A."/>
            <person name="Shapiro H."/>
            <person name="Pangilinan J."/>
            <person name="Lindquist E."/>
            <person name="Lamers C."/>
            <person name="Grigoriev I.V."/>
            <person name="Geiser D.M."/>
            <person name="Covert S.F."/>
            <person name="Temporini E."/>
            <person name="Vanetten H.D."/>
        </authorList>
    </citation>
    <scope>NUCLEOTIDE SEQUENCE [LARGE SCALE GENOMIC DNA]</scope>
    <source>
        <strain evidence="9">ATCC MYA-4622 / CBS 123669 / FGSC 9596 / NRRL 45880 / 77-13-4</strain>
    </source>
</reference>
<dbReference type="Gene3D" id="4.10.240.10">
    <property type="entry name" value="Zn(2)-C6 fungal-type DNA-binding domain"/>
    <property type="match status" value="1"/>
</dbReference>
<dbReference type="GO" id="GO:0008270">
    <property type="term" value="F:zinc ion binding"/>
    <property type="evidence" value="ECO:0007669"/>
    <property type="project" value="InterPro"/>
</dbReference>
<keyword evidence="9" id="KW-1185">Reference proteome</keyword>